<accession>A0A1W6SQQ2</accession>
<evidence type="ECO:0000256" key="1">
    <source>
        <dbReference type="SAM" id="SignalP"/>
    </source>
</evidence>
<keyword evidence="1" id="KW-0732">Signal</keyword>
<feature type="chain" id="PRO_5010882162" description="PEP-CTERM protein-sorting domain-containing protein" evidence="1">
    <location>
        <begin position="22"/>
        <end position="338"/>
    </location>
</feature>
<dbReference type="EMBL" id="CP021106">
    <property type="protein sequence ID" value="ARO88119.1"/>
    <property type="molecule type" value="Genomic_DNA"/>
</dbReference>
<reference evidence="2 3" key="1">
    <citation type="journal article" date="2015" name="Int. J. Syst. Evol. Microbiol.">
        <title>Nitrosospira lacus sp. nov., a psychrotolerant, ammonia-oxidizing bacterium from sandy lake sediment.</title>
        <authorList>
            <person name="Urakawa H."/>
            <person name="Garcia J.C."/>
            <person name="Nielsen J.L."/>
            <person name="Le V.Q."/>
            <person name="Kozlowski J.A."/>
            <person name="Stein L.Y."/>
            <person name="Lim C.K."/>
            <person name="Pommerening-Roser A."/>
            <person name="Martens-Habbena W."/>
            <person name="Stahl D.A."/>
            <person name="Klotz M.G."/>
        </authorList>
    </citation>
    <scope>NUCLEOTIDE SEQUENCE [LARGE SCALE GENOMIC DNA]</scope>
    <source>
        <strain evidence="2 3">APG3</strain>
    </source>
</reference>
<gene>
    <name evidence="2" type="ORF">EBAPG3_010230</name>
</gene>
<dbReference type="KEGG" id="nlc:EBAPG3_010230"/>
<name>A0A1W6SQQ2_9PROT</name>
<dbReference type="Proteomes" id="UP000012179">
    <property type="component" value="Chromosome"/>
</dbReference>
<sequence>MDLRKLFFAILSMMLATTSHAIIINADGGGAVPAMDVKGLDWAPGNTMLTPVGNASIFSHPLGDVFQLYTHASLGGFLDSNGGGIGSPGSNGWTYIAGYQQQVVSTVGNRVVLGTIAGGDNFFRLYFDPTPDANAGNGTGFGPDATNSDPILILSGTVNASVGQTAISARNVPPGSLDNFGPDNYPGVESITAVGSSALRITVESLDPLYFPVGLAPGMGLDFQTLFDTPFSRADPSSCFTNGAGMLINGAGPNTLGGLECGINTVGSINGINGANLILMSDSSAIFTQVAPLPEPISLVLLGVGLAAMGAGKSRRKTIRNEMGQAGHLNPTGGIDGI</sequence>
<evidence type="ECO:0000313" key="2">
    <source>
        <dbReference type="EMBL" id="ARO88119.1"/>
    </source>
</evidence>
<evidence type="ECO:0000313" key="3">
    <source>
        <dbReference type="Proteomes" id="UP000012179"/>
    </source>
</evidence>
<proteinExistence type="predicted"/>
<dbReference type="AlphaFoldDB" id="A0A1W6SQQ2"/>
<protein>
    <recommendedName>
        <fullName evidence="4">PEP-CTERM protein-sorting domain-containing protein</fullName>
    </recommendedName>
</protein>
<organism evidence="2 3">
    <name type="scientific">Nitrosospira lacus</name>
    <dbReference type="NCBI Taxonomy" id="1288494"/>
    <lineage>
        <taxon>Bacteria</taxon>
        <taxon>Pseudomonadati</taxon>
        <taxon>Pseudomonadota</taxon>
        <taxon>Betaproteobacteria</taxon>
        <taxon>Nitrosomonadales</taxon>
        <taxon>Nitrosomonadaceae</taxon>
        <taxon>Nitrosospira</taxon>
    </lineage>
</organism>
<evidence type="ECO:0008006" key="4">
    <source>
        <dbReference type="Google" id="ProtNLM"/>
    </source>
</evidence>
<keyword evidence="3" id="KW-1185">Reference proteome</keyword>
<feature type="signal peptide" evidence="1">
    <location>
        <begin position="1"/>
        <end position="21"/>
    </location>
</feature>
<dbReference type="eggNOG" id="COG4932">
    <property type="taxonomic scope" value="Bacteria"/>
</dbReference>